<feature type="non-terminal residue" evidence="8">
    <location>
        <position position="462"/>
    </location>
</feature>
<keyword evidence="2 6" id="KW-0812">Transmembrane</keyword>
<dbReference type="InterPro" id="IPR050186">
    <property type="entry name" value="TPT_transporter"/>
</dbReference>
<feature type="transmembrane region" description="Helical" evidence="6">
    <location>
        <begin position="302"/>
        <end position="322"/>
    </location>
</feature>
<gene>
    <name evidence="8" type="ORF">CSSPTR1EN2_LOCUS3384</name>
</gene>
<dbReference type="InterPro" id="IPR004853">
    <property type="entry name" value="Sugar_P_trans_dom"/>
</dbReference>
<feature type="compositionally biased region" description="Low complexity" evidence="5">
    <location>
        <begin position="54"/>
        <end position="64"/>
    </location>
</feature>
<feature type="transmembrane region" description="Helical" evidence="6">
    <location>
        <begin position="366"/>
        <end position="388"/>
    </location>
</feature>
<feature type="compositionally biased region" description="Low complexity" evidence="5">
    <location>
        <begin position="15"/>
        <end position="26"/>
    </location>
</feature>
<sequence length="462" mass="50772">LHDCIRSATQQHNDAASQPASQQMAANLKSVKGTRKDVPFVNKDEEEDGGVGSTAAAAAATAAQREPESESESQPATAEAAAVGCGGDGDDDTIVQEMRTSAWTNPITATIMKTIFYVLVWYTFSTCLTLYNKVLLGEKLMKFPAPLLMNTIHFSMQAIISTVLVRFCWGTKTSQQMSWRDYFARVVPTAAATALDIDLSNISIVFISVSFATMCKSGAPVFILLFAFAFRLEVPSLKLLGIIVIISFGVMLTVAKETEFQLEGFILVMLSTVMAGFRWTVTQLLLQKEEYGLNNPFMAMSYFTPIMALITVVFSLALEPWHKLGSTAFFDSTFHIFESCALMLLGGTLAFFMVMAEYLLISETSAVTMTIAGVIKEVVTIVVAVFFFHDPFTVLKGVGLVIIIFGVALFNWFKYKKLVEGNLGNHNGIARQETEQIPLKYMTLEDASAAIFQIEDEPEHAL</sequence>
<feature type="transmembrane region" description="Helical" evidence="6">
    <location>
        <begin position="261"/>
        <end position="281"/>
    </location>
</feature>
<feature type="transmembrane region" description="Helical" evidence="6">
    <location>
        <begin position="334"/>
        <end position="354"/>
    </location>
</feature>
<evidence type="ECO:0000256" key="1">
    <source>
        <dbReference type="ARBA" id="ARBA00004141"/>
    </source>
</evidence>
<comment type="subcellular location">
    <subcellularLocation>
        <location evidence="1">Membrane</location>
        <topology evidence="1">Multi-pass membrane protein</topology>
    </subcellularLocation>
</comment>
<feature type="compositionally biased region" description="Low complexity" evidence="5">
    <location>
        <begin position="72"/>
        <end position="83"/>
    </location>
</feature>
<feature type="transmembrane region" description="Helical" evidence="6">
    <location>
        <begin position="151"/>
        <end position="170"/>
    </location>
</feature>
<dbReference type="SUPFAM" id="SSF103481">
    <property type="entry name" value="Multidrug resistance efflux transporter EmrE"/>
    <property type="match status" value="2"/>
</dbReference>
<keyword evidence="9" id="KW-1185">Reference proteome</keyword>
<dbReference type="InterPro" id="IPR037185">
    <property type="entry name" value="EmrE-like"/>
</dbReference>
<feature type="region of interest" description="Disordered" evidence="5">
    <location>
        <begin position="1"/>
        <end position="88"/>
    </location>
</feature>
<evidence type="ECO:0000259" key="7">
    <source>
        <dbReference type="Pfam" id="PF03151"/>
    </source>
</evidence>
<keyword evidence="4 6" id="KW-0472">Membrane</keyword>
<evidence type="ECO:0000313" key="9">
    <source>
        <dbReference type="Proteomes" id="UP001497512"/>
    </source>
</evidence>
<dbReference type="Proteomes" id="UP001497512">
    <property type="component" value="Chromosome 11"/>
</dbReference>
<keyword evidence="3 6" id="KW-1133">Transmembrane helix</keyword>
<name>A0ABP0TGS2_9BRYO</name>
<protein>
    <recommendedName>
        <fullName evidence="7">Sugar phosphate transporter domain-containing protein</fullName>
    </recommendedName>
</protein>
<proteinExistence type="predicted"/>
<feature type="transmembrane region" description="Helical" evidence="6">
    <location>
        <begin position="237"/>
        <end position="255"/>
    </location>
</feature>
<reference evidence="8" key="1">
    <citation type="submission" date="2024-02" db="EMBL/GenBank/DDBJ databases">
        <authorList>
            <consortium name="ELIXIR-Norway"/>
            <consortium name="Elixir Norway"/>
        </authorList>
    </citation>
    <scope>NUCLEOTIDE SEQUENCE</scope>
</reference>
<feature type="transmembrane region" description="Helical" evidence="6">
    <location>
        <begin position="114"/>
        <end position="131"/>
    </location>
</feature>
<feature type="transmembrane region" description="Helical" evidence="6">
    <location>
        <begin position="394"/>
        <end position="413"/>
    </location>
</feature>
<accession>A0ABP0TGS2</accession>
<organism evidence="8 9">
    <name type="scientific">Sphagnum troendelagicum</name>
    <dbReference type="NCBI Taxonomy" id="128251"/>
    <lineage>
        <taxon>Eukaryota</taxon>
        <taxon>Viridiplantae</taxon>
        <taxon>Streptophyta</taxon>
        <taxon>Embryophyta</taxon>
        <taxon>Bryophyta</taxon>
        <taxon>Sphagnophytina</taxon>
        <taxon>Sphagnopsida</taxon>
        <taxon>Sphagnales</taxon>
        <taxon>Sphagnaceae</taxon>
        <taxon>Sphagnum</taxon>
    </lineage>
</organism>
<feature type="transmembrane region" description="Helical" evidence="6">
    <location>
        <begin position="205"/>
        <end position="230"/>
    </location>
</feature>
<dbReference type="Pfam" id="PF03151">
    <property type="entry name" value="TPT"/>
    <property type="match status" value="1"/>
</dbReference>
<dbReference type="PANTHER" id="PTHR11132">
    <property type="entry name" value="SOLUTE CARRIER FAMILY 35"/>
    <property type="match status" value="1"/>
</dbReference>
<feature type="domain" description="Sugar phosphate transporter" evidence="7">
    <location>
        <begin position="113"/>
        <end position="411"/>
    </location>
</feature>
<evidence type="ECO:0000256" key="5">
    <source>
        <dbReference type="SAM" id="MobiDB-lite"/>
    </source>
</evidence>
<evidence type="ECO:0000256" key="2">
    <source>
        <dbReference type="ARBA" id="ARBA00022692"/>
    </source>
</evidence>
<evidence type="ECO:0000256" key="3">
    <source>
        <dbReference type="ARBA" id="ARBA00022989"/>
    </source>
</evidence>
<evidence type="ECO:0000313" key="8">
    <source>
        <dbReference type="EMBL" id="CAK9196259.1"/>
    </source>
</evidence>
<evidence type="ECO:0000256" key="6">
    <source>
        <dbReference type="SAM" id="Phobius"/>
    </source>
</evidence>
<evidence type="ECO:0000256" key="4">
    <source>
        <dbReference type="ARBA" id="ARBA00023136"/>
    </source>
</evidence>
<dbReference type="EMBL" id="OZ019903">
    <property type="protein sequence ID" value="CAK9196259.1"/>
    <property type="molecule type" value="Genomic_DNA"/>
</dbReference>